<dbReference type="CDD" id="cd06223">
    <property type="entry name" value="PRTases_typeI"/>
    <property type="match status" value="1"/>
</dbReference>
<dbReference type="Pfam" id="PF14681">
    <property type="entry name" value="UPRTase"/>
    <property type="match status" value="1"/>
</dbReference>
<dbReference type="AlphaFoldDB" id="A0AA40DWX9"/>
<dbReference type="GO" id="GO:0016757">
    <property type="term" value="F:glycosyltransferase activity"/>
    <property type="evidence" value="ECO:0007669"/>
    <property type="project" value="UniProtKB-KW"/>
</dbReference>
<dbReference type="RefSeq" id="XP_060297433.1">
    <property type="nucleotide sequence ID" value="XM_060437905.1"/>
</dbReference>
<dbReference type="InterPro" id="IPR023214">
    <property type="entry name" value="HAD_sf"/>
</dbReference>
<dbReference type="SUPFAM" id="SSF52540">
    <property type="entry name" value="P-loop containing nucleoside triphosphate hydrolases"/>
    <property type="match status" value="1"/>
</dbReference>
<dbReference type="Gene3D" id="3.40.50.300">
    <property type="entry name" value="P-loop containing nucleotide triphosphate hydrolases"/>
    <property type="match status" value="1"/>
</dbReference>
<dbReference type="PANTHER" id="PTHR43344:SF20">
    <property type="entry name" value="URACIL PHOSPHORIBOSYLTRANSFERASE"/>
    <property type="match status" value="1"/>
</dbReference>
<protein>
    <submittedName>
        <fullName evidence="2">Uracil phosphoribosyltransferase-domain-containing protein</fullName>
    </submittedName>
</protein>
<dbReference type="PANTHER" id="PTHR43344">
    <property type="entry name" value="PHOSPHOSERINE PHOSPHATASE"/>
    <property type="match status" value="1"/>
</dbReference>
<proteinExistence type="predicted"/>
<dbReference type="Pfam" id="PF12710">
    <property type="entry name" value="HAD"/>
    <property type="match status" value="1"/>
</dbReference>
<dbReference type="GO" id="GO:0036424">
    <property type="term" value="F:L-phosphoserine phosphatase activity"/>
    <property type="evidence" value="ECO:0007669"/>
    <property type="project" value="TreeGrafter"/>
</dbReference>
<name>A0AA40DWX9_9PEZI</name>
<gene>
    <name evidence="2" type="ORF">B0T26DRAFT_647545</name>
</gene>
<dbReference type="InterPro" id="IPR029057">
    <property type="entry name" value="PRTase-like"/>
</dbReference>
<dbReference type="Gene3D" id="3.40.50.1000">
    <property type="entry name" value="HAD superfamily/HAD-like"/>
    <property type="match status" value="1"/>
</dbReference>
<reference evidence="2" key="1">
    <citation type="submission" date="2023-06" db="EMBL/GenBank/DDBJ databases">
        <title>Genome-scale phylogeny and comparative genomics of the fungal order Sordariales.</title>
        <authorList>
            <consortium name="Lawrence Berkeley National Laboratory"/>
            <person name="Hensen N."/>
            <person name="Bonometti L."/>
            <person name="Westerberg I."/>
            <person name="Brannstrom I.O."/>
            <person name="Guillou S."/>
            <person name="Cros-Aarteil S."/>
            <person name="Calhoun S."/>
            <person name="Haridas S."/>
            <person name="Kuo A."/>
            <person name="Mondo S."/>
            <person name="Pangilinan J."/>
            <person name="Riley R."/>
            <person name="LaButti K."/>
            <person name="Andreopoulos B."/>
            <person name="Lipzen A."/>
            <person name="Chen C."/>
            <person name="Yanf M."/>
            <person name="Daum C."/>
            <person name="Ng V."/>
            <person name="Clum A."/>
            <person name="Steindorff A."/>
            <person name="Ohm R."/>
            <person name="Martin F."/>
            <person name="Silar P."/>
            <person name="Natvig D."/>
            <person name="Lalanne C."/>
            <person name="Gautier V."/>
            <person name="Ament-velasquez S.L."/>
            <person name="Kruys A."/>
            <person name="Hutchinson M.I."/>
            <person name="Powell A.J."/>
            <person name="Barry K."/>
            <person name="Miller A.N."/>
            <person name="Grigoriev I.V."/>
            <person name="Debuchy R."/>
            <person name="Gladieux P."/>
            <person name="Thoren M.H."/>
            <person name="Johannesson H."/>
        </authorList>
    </citation>
    <scope>NUCLEOTIDE SEQUENCE</scope>
    <source>
        <strain evidence="2">SMH2392-1A</strain>
    </source>
</reference>
<keyword evidence="2" id="KW-0328">Glycosyltransferase</keyword>
<accession>A0AA40DWX9</accession>
<dbReference type="SUPFAM" id="SSF53271">
    <property type="entry name" value="PRTase-like"/>
    <property type="match status" value="1"/>
</dbReference>
<dbReference type="EMBL" id="JAUIRO010000004">
    <property type="protein sequence ID" value="KAK0718640.1"/>
    <property type="molecule type" value="Genomic_DNA"/>
</dbReference>
<keyword evidence="3" id="KW-1185">Reference proteome</keyword>
<dbReference type="InterPro" id="IPR036412">
    <property type="entry name" value="HAD-like_sf"/>
</dbReference>
<organism evidence="2 3">
    <name type="scientific">Lasiosphaeria miniovina</name>
    <dbReference type="NCBI Taxonomy" id="1954250"/>
    <lineage>
        <taxon>Eukaryota</taxon>
        <taxon>Fungi</taxon>
        <taxon>Dikarya</taxon>
        <taxon>Ascomycota</taxon>
        <taxon>Pezizomycotina</taxon>
        <taxon>Sordariomycetes</taxon>
        <taxon>Sordariomycetidae</taxon>
        <taxon>Sordariales</taxon>
        <taxon>Lasiosphaeriaceae</taxon>
        <taxon>Lasiosphaeria</taxon>
    </lineage>
</organism>
<comment type="caution">
    <text evidence="2">The sequence shown here is derived from an EMBL/GenBank/DDBJ whole genome shotgun (WGS) entry which is preliminary data.</text>
</comment>
<dbReference type="GO" id="GO:0000287">
    <property type="term" value="F:magnesium ion binding"/>
    <property type="evidence" value="ECO:0007669"/>
    <property type="project" value="TreeGrafter"/>
</dbReference>
<dbReference type="InterPro" id="IPR050582">
    <property type="entry name" value="HAD-like_SerB"/>
</dbReference>
<feature type="domain" description="Phosphoribosyltransferase" evidence="1">
    <location>
        <begin position="484"/>
        <end position="681"/>
    </location>
</feature>
<dbReference type="Proteomes" id="UP001172101">
    <property type="component" value="Unassembled WGS sequence"/>
</dbReference>
<dbReference type="GeneID" id="85321175"/>
<dbReference type="InterPro" id="IPR000836">
    <property type="entry name" value="PRTase_dom"/>
</dbReference>
<evidence type="ECO:0000259" key="1">
    <source>
        <dbReference type="Pfam" id="PF14681"/>
    </source>
</evidence>
<evidence type="ECO:0000313" key="2">
    <source>
        <dbReference type="EMBL" id="KAK0718640.1"/>
    </source>
</evidence>
<evidence type="ECO:0000313" key="3">
    <source>
        <dbReference type="Proteomes" id="UP001172101"/>
    </source>
</evidence>
<dbReference type="GO" id="GO:0005737">
    <property type="term" value="C:cytoplasm"/>
    <property type="evidence" value="ECO:0007669"/>
    <property type="project" value="TreeGrafter"/>
</dbReference>
<dbReference type="SUPFAM" id="SSF56784">
    <property type="entry name" value="HAD-like"/>
    <property type="match status" value="1"/>
</dbReference>
<sequence length="685" mass="73909">MAAAPKPTVVGIYGIPGCGKTHLMTQLEPRLGETRFAFFEGSSVIGNLAPGGLEVFQECGPDEQQRWRALAVYAIAKECATTQRAGVVAGHFSFWPEDAAEPNVVCTCADLATFTHLVYLDVDADAVARRRHGDTQRTRPAMSVSHLQKWQRAEIRALRALCRSHGILFVTLSVTDELTPLLLDRACALLADFQLHTSQANLALAEKRVDEIVAASSIACNPATAVVLDADKTLAAEDAGEVFWDVMATRRSLQLTEDKSPLKTLFSGPQGYSYVAFRQAMLLNEEAADDGEFDAVCRAVAARVTVHPEMAALVRRAAGQDHVVTLVVTCGLRRVWDMVLAREGLLERVQVVGGGRVSDGFVVTPEVKAAVVTRLRNYHHTYVWTFGDSVLDLPMLNAAHQAVVVVGQEHTRSKSMDAALSSAIDSGGLRARQALLPAAASPRLDTDRLPVVDITSEQFIGHVLDRGPDRRAAVIRSRLVHATERSSARLLMSPTRDARVAGPALRDAHRRAGCYLATEFVSDVVGLEEHSIPHVQGHQTQGHRLRGESATSIVALMRGGEPMALGVNDAFPTAMFIHATNPADVKRHHVLEGGTVVLVDSVVNTGKSVLEFVRHIRITLRTNVPIVVVAGVVQSQSVGQEGTLGRALESDTGLTVVALRLSENKFSGVGGTDTGNRLFNTTHVN</sequence>
<dbReference type="Pfam" id="PF13207">
    <property type="entry name" value="AAA_17"/>
    <property type="match status" value="1"/>
</dbReference>
<keyword evidence="2" id="KW-0808">Transferase</keyword>
<dbReference type="InterPro" id="IPR027417">
    <property type="entry name" value="P-loop_NTPase"/>
</dbReference>
<dbReference type="Gene3D" id="3.40.50.2020">
    <property type="match status" value="1"/>
</dbReference>
<dbReference type="GO" id="GO:0006564">
    <property type="term" value="P:L-serine biosynthetic process"/>
    <property type="evidence" value="ECO:0007669"/>
    <property type="project" value="TreeGrafter"/>
</dbReference>